<accession>A0A854W7Y6</accession>
<dbReference type="RefSeq" id="WP_096633546.1">
    <property type="nucleotide sequence ID" value="NZ_NSGR01000008.1"/>
</dbReference>
<dbReference type="Gene3D" id="3.90.180.10">
    <property type="entry name" value="Medium-chain alcohol dehydrogenases, catalytic domain"/>
    <property type="match status" value="1"/>
</dbReference>
<dbReference type="SUPFAM" id="SSF50129">
    <property type="entry name" value="GroES-like"/>
    <property type="match status" value="1"/>
</dbReference>
<dbReference type="Proteomes" id="UP000217465">
    <property type="component" value="Unassembled WGS sequence"/>
</dbReference>
<dbReference type="EMBL" id="NSGR01000008">
    <property type="protein sequence ID" value="PCH12363.1"/>
    <property type="molecule type" value="Genomic_DNA"/>
</dbReference>
<dbReference type="InterPro" id="IPR013154">
    <property type="entry name" value="ADH-like_N"/>
</dbReference>
<dbReference type="Pfam" id="PF13602">
    <property type="entry name" value="ADH_zinc_N_2"/>
    <property type="match status" value="1"/>
</dbReference>
<evidence type="ECO:0000259" key="1">
    <source>
        <dbReference type="SMART" id="SM00829"/>
    </source>
</evidence>
<dbReference type="PANTHER" id="PTHR43482:SF1">
    <property type="entry name" value="PROTEIN AST1-RELATED"/>
    <property type="match status" value="1"/>
</dbReference>
<dbReference type="InterPro" id="IPR020843">
    <property type="entry name" value="ER"/>
</dbReference>
<name>A0A854W7Y6_9STRE</name>
<dbReference type="PANTHER" id="PTHR43482">
    <property type="entry name" value="PROTEIN AST1-RELATED"/>
    <property type="match status" value="1"/>
</dbReference>
<dbReference type="Pfam" id="PF08240">
    <property type="entry name" value="ADH_N"/>
    <property type="match status" value="1"/>
</dbReference>
<evidence type="ECO:0000313" key="3">
    <source>
        <dbReference type="Proteomes" id="UP000217465"/>
    </source>
</evidence>
<dbReference type="InterPro" id="IPR036291">
    <property type="entry name" value="NAD(P)-bd_dom_sf"/>
</dbReference>
<sequence length="334" mass="36658">MKAAQLISYTKQASYLQINTVEKPTIRDYEVLVKVAYAGINPVDNMIAEGKVKIILPYKLPIIAGQELSGVVEAVGEKVKQFAVGDKVYTKTPLDQAGAFAEFIALPEIDLALIPENLTLEEAATIPLTGLTAMQAFEKLRVEKDKTIFISGASGSFGALAILLAKAKGLTVIASGNGKSEERLKSLGLDCFIDYKKEDYSKVVSNVDYVIDTLGGKEIEKQFSILKRGGKLVSLKGLPNREFAKSMLLSPIKRFLFTLTGLHLNRQAAKNNQSYDFIFVGANGKQLKEITDIYQEKTFPISLDQVYDFEDINLALEKVKKGYSVGKTLVKISS</sequence>
<evidence type="ECO:0000313" key="2">
    <source>
        <dbReference type="EMBL" id="PCH12363.1"/>
    </source>
</evidence>
<dbReference type="GO" id="GO:0016491">
    <property type="term" value="F:oxidoreductase activity"/>
    <property type="evidence" value="ECO:0007669"/>
    <property type="project" value="InterPro"/>
</dbReference>
<reference evidence="2 3" key="1">
    <citation type="submission" date="2016-06" db="EMBL/GenBank/DDBJ databases">
        <authorList>
            <person name="Haines A.N."/>
            <person name="Council K.R."/>
        </authorList>
    </citation>
    <scope>NUCLEOTIDE SEQUENCE [LARGE SCALE GENOMIC DNA]</scope>
    <source>
        <strain evidence="2 3">SP158-29</strain>
    </source>
</reference>
<dbReference type="SUPFAM" id="SSF51735">
    <property type="entry name" value="NAD(P)-binding Rossmann-fold domains"/>
    <property type="match status" value="1"/>
</dbReference>
<feature type="domain" description="Enoyl reductase (ER)" evidence="1">
    <location>
        <begin position="11"/>
        <end position="330"/>
    </location>
</feature>
<dbReference type="InterPro" id="IPR052585">
    <property type="entry name" value="Lipid_raft_assoc_Zn_ADH"/>
</dbReference>
<dbReference type="CDD" id="cd05289">
    <property type="entry name" value="MDR_like_2"/>
    <property type="match status" value="1"/>
</dbReference>
<dbReference type="AlphaFoldDB" id="A0A854W7Y6"/>
<proteinExistence type="predicted"/>
<dbReference type="Gene3D" id="3.40.50.720">
    <property type="entry name" value="NAD(P)-binding Rossmann-like Domain"/>
    <property type="match status" value="1"/>
</dbReference>
<dbReference type="SMART" id="SM00829">
    <property type="entry name" value="PKS_ER"/>
    <property type="match status" value="1"/>
</dbReference>
<comment type="caution">
    <text evidence="2">The sequence shown here is derived from an EMBL/GenBank/DDBJ whole genome shotgun (WGS) entry which is preliminary data.</text>
</comment>
<dbReference type="InterPro" id="IPR011032">
    <property type="entry name" value="GroES-like_sf"/>
</dbReference>
<organism evidence="2 3">
    <name type="scientific">Streptococcus parauberis</name>
    <dbReference type="NCBI Taxonomy" id="1348"/>
    <lineage>
        <taxon>Bacteria</taxon>
        <taxon>Bacillati</taxon>
        <taxon>Bacillota</taxon>
        <taxon>Bacilli</taxon>
        <taxon>Lactobacillales</taxon>
        <taxon>Streptococcaceae</taxon>
        <taxon>Streptococcus</taxon>
    </lineage>
</organism>
<gene>
    <name evidence="2" type="primary">adh_1</name>
    <name evidence="2" type="ORF">A9Y57_01078</name>
</gene>
<protein>
    <submittedName>
        <fullName evidence="2">Alcohol dehydrogenase</fullName>
    </submittedName>
</protein>